<proteinExistence type="inferred from homology"/>
<dbReference type="InterPro" id="IPR012295">
    <property type="entry name" value="TBP_dom_sf"/>
</dbReference>
<evidence type="ECO:0000256" key="1">
    <source>
        <dbReference type="ARBA" id="ARBA00005560"/>
    </source>
</evidence>
<dbReference type="OrthoDB" id="2127950at2759"/>
<keyword evidence="2" id="KW-0238">DNA-binding</keyword>
<evidence type="ECO:0000256" key="3">
    <source>
        <dbReference type="ARBA" id="ARBA00023163"/>
    </source>
</evidence>
<comment type="similarity">
    <text evidence="1">Belongs to the TBP family.</text>
</comment>
<dbReference type="SUPFAM" id="SSF55945">
    <property type="entry name" value="TATA-box binding protein-like"/>
    <property type="match status" value="2"/>
</dbReference>
<evidence type="ECO:0000313" key="4">
    <source>
        <dbReference type="Proteomes" id="UP000515146"/>
    </source>
</evidence>
<dbReference type="InParanoid" id="A0A6P6XP05"/>
<dbReference type="Pfam" id="PF00352">
    <property type="entry name" value="TBP"/>
    <property type="match status" value="2"/>
</dbReference>
<keyword evidence="4" id="KW-1185">Reference proteome</keyword>
<dbReference type="PRINTS" id="PR00686">
    <property type="entry name" value="TIFACTORIID"/>
</dbReference>
<dbReference type="InterPro" id="IPR000814">
    <property type="entry name" value="TBP"/>
</dbReference>
<dbReference type="PANTHER" id="PTHR10126">
    <property type="entry name" value="TATA-BOX BINDING PROTEIN"/>
    <property type="match status" value="1"/>
</dbReference>
<evidence type="ECO:0000256" key="2">
    <source>
        <dbReference type="ARBA" id="ARBA00023125"/>
    </source>
</evidence>
<name>A0A6P6XP05_DERPT</name>
<keyword evidence="3" id="KW-0804">Transcription</keyword>
<dbReference type="GO" id="GO:0006352">
    <property type="term" value="P:DNA-templated transcription initiation"/>
    <property type="evidence" value="ECO:0007669"/>
    <property type="project" value="InterPro"/>
</dbReference>
<accession>A0A6P6XP05</accession>
<dbReference type="KEGG" id="dpte:113788341"/>
<dbReference type="AlphaFoldDB" id="A0A6P6XP05"/>
<dbReference type="GO" id="GO:0003677">
    <property type="term" value="F:DNA binding"/>
    <property type="evidence" value="ECO:0007669"/>
    <property type="project" value="UniProtKB-KW"/>
</dbReference>
<reference evidence="5" key="1">
    <citation type="submission" date="2025-08" db="UniProtKB">
        <authorList>
            <consortium name="RefSeq"/>
        </authorList>
    </citation>
    <scope>IDENTIFICATION</scope>
    <source>
        <strain evidence="5">Airmid</strain>
    </source>
</reference>
<sequence>MLVLVNTIASFSLGCFVNLRELTINARNVEYNPRKLNAATIRFVQPKLSATIFGCGRVSLCGNITTENIKYYSKYITKLVKTCGHENARCEDLKIDCLSFSANCGFPIRLEKLAIDHNRYCHYEPEIYCGLVYRYHISSEFKATILIYVSGRFLITGCKRPSQAYEVYRNLYTVLNIYRG</sequence>
<evidence type="ECO:0000313" key="5">
    <source>
        <dbReference type="RefSeq" id="XP_027193604.1"/>
    </source>
</evidence>
<dbReference type="Gene3D" id="3.30.310.10">
    <property type="entry name" value="TATA-Binding Protein"/>
    <property type="match status" value="2"/>
</dbReference>
<gene>
    <name evidence="5" type="primary">LOC113788341</name>
</gene>
<dbReference type="Proteomes" id="UP000515146">
    <property type="component" value="Unplaced"/>
</dbReference>
<protein>
    <submittedName>
        <fullName evidence="5">TATA-box-binding protein-like</fullName>
    </submittedName>
</protein>
<organism evidence="4 5">
    <name type="scientific">Dermatophagoides pteronyssinus</name>
    <name type="common">European house dust mite</name>
    <dbReference type="NCBI Taxonomy" id="6956"/>
    <lineage>
        <taxon>Eukaryota</taxon>
        <taxon>Metazoa</taxon>
        <taxon>Ecdysozoa</taxon>
        <taxon>Arthropoda</taxon>
        <taxon>Chelicerata</taxon>
        <taxon>Arachnida</taxon>
        <taxon>Acari</taxon>
        <taxon>Acariformes</taxon>
        <taxon>Sarcoptiformes</taxon>
        <taxon>Astigmata</taxon>
        <taxon>Psoroptidia</taxon>
        <taxon>Analgoidea</taxon>
        <taxon>Pyroglyphidae</taxon>
        <taxon>Dermatophagoidinae</taxon>
        <taxon>Dermatophagoides</taxon>
    </lineage>
</organism>
<dbReference type="RefSeq" id="XP_027193604.1">
    <property type="nucleotide sequence ID" value="XM_027337803.1"/>
</dbReference>